<feature type="domain" description="OBG-type G" evidence="3">
    <location>
        <begin position="125"/>
        <end position="154"/>
    </location>
</feature>
<organism evidence="5 6">
    <name type="scientific">Porites evermanni</name>
    <dbReference type="NCBI Taxonomy" id="104178"/>
    <lineage>
        <taxon>Eukaryota</taxon>
        <taxon>Metazoa</taxon>
        <taxon>Cnidaria</taxon>
        <taxon>Anthozoa</taxon>
        <taxon>Hexacorallia</taxon>
        <taxon>Scleractinia</taxon>
        <taxon>Fungiina</taxon>
        <taxon>Poritidae</taxon>
        <taxon>Porites</taxon>
    </lineage>
</organism>
<comment type="caution">
    <text evidence="5">The sequence shown here is derived from an EMBL/GenBank/DDBJ whole genome shotgun (WGS) entry which is preliminary data.</text>
</comment>
<dbReference type="InterPro" id="IPR036726">
    <property type="entry name" value="GTP1_OBG_dom_sf"/>
</dbReference>
<evidence type="ECO:0000313" key="5">
    <source>
        <dbReference type="EMBL" id="CAH3199432.1"/>
    </source>
</evidence>
<proteinExistence type="predicted"/>
<dbReference type="InterPro" id="IPR027417">
    <property type="entry name" value="P-loop_NTPase"/>
</dbReference>
<dbReference type="InterPro" id="IPR031167">
    <property type="entry name" value="G_OBG"/>
</dbReference>
<evidence type="ECO:0000259" key="3">
    <source>
        <dbReference type="PROSITE" id="PS51710"/>
    </source>
</evidence>
<evidence type="ECO:0000259" key="4">
    <source>
        <dbReference type="PROSITE" id="PS51883"/>
    </source>
</evidence>
<dbReference type="PANTHER" id="PTHR11702">
    <property type="entry name" value="DEVELOPMENTALLY REGULATED GTP-BINDING PROTEIN-RELATED"/>
    <property type="match status" value="1"/>
</dbReference>
<dbReference type="InterPro" id="IPR006169">
    <property type="entry name" value="GTP1_OBG_dom"/>
</dbReference>
<accession>A0ABN8T519</accession>
<keyword evidence="1" id="KW-0547">Nucleotide-binding</keyword>
<dbReference type="InterPro" id="IPR006073">
    <property type="entry name" value="GTP-bd"/>
</dbReference>
<feature type="domain" description="Obg" evidence="4">
    <location>
        <begin position="1"/>
        <end position="124"/>
    </location>
</feature>
<dbReference type="InterPro" id="IPR045086">
    <property type="entry name" value="OBG_GTPase"/>
</dbReference>
<dbReference type="Proteomes" id="UP001159427">
    <property type="component" value="Unassembled WGS sequence"/>
</dbReference>
<dbReference type="Pfam" id="PF01018">
    <property type="entry name" value="GTP1_OBG"/>
    <property type="match status" value="1"/>
</dbReference>
<feature type="non-terminal residue" evidence="5">
    <location>
        <position position="1"/>
    </location>
</feature>
<feature type="non-terminal residue" evidence="5">
    <location>
        <position position="154"/>
    </location>
</feature>
<dbReference type="SUPFAM" id="SSF52540">
    <property type="entry name" value="P-loop containing nucleoside triphosphate hydrolases"/>
    <property type="match status" value="1"/>
</dbReference>
<name>A0ABN8T519_9CNID</name>
<dbReference type="PRINTS" id="PR00326">
    <property type="entry name" value="GTP1OBG"/>
</dbReference>
<dbReference type="PANTHER" id="PTHR11702:SF43">
    <property type="entry name" value="GTP-BINDING PROTEIN 10"/>
    <property type="match status" value="1"/>
</dbReference>
<evidence type="ECO:0000256" key="1">
    <source>
        <dbReference type="ARBA" id="ARBA00022741"/>
    </source>
</evidence>
<sequence length="154" mass="16541">RLNDRARIYVRGGTGGQGSPYFGGMGGDGGDVVVQCSPNATLRHFSVKENRRKKQKGTRGRDTVIIVPVGTTVYTDDGQIVREMDELGSRLLVARGGRGGSPATEDWRGEKGERFMIILESRLMADVALVGFPNAGKSSLLRAISNATPKAADY</sequence>
<gene>
    <name evidence="5" type="ORF">PEVE_00041931</name>
</gene>
<reference evidence="5 6" key="1">
    <citation type="submission" date="2022-05" db="EMBL/GenBank/DDBJ databases">
        <authorList>
            <consortium name="Genoscope - CEA"/>
            <person name="William W."/>
        </authorList>
    </citation>
    <scope>NUCLEOTIDE SEQUENCE [LARGE SCALE GENOMIC DNA]</scope>
</reference>
<dbReference type="Pfam" id="PF01926">
    <property type="entry name" value="MMR_HSR1"/>
    <property type="match status" value="1"/>
</dbReference>
<dbReference type="PROSITE" id="PS51710">
    <property type="entry name" value="G_OBG"/>
    <property type="match status" value="1"/>
</dbReference>
<keyword evidence="6" id="KW-1185">Reference proteome</keyword>
<evidence type="ECO:0000313" key="6">
    <source>
        <dbReference type="Proteomes" id="UP001159427"/>
    </source>
</evidence>
<dbReference type="SUPFAM" id="SSF82051">
    <property type="entry name" value="Obg GTP-binding protein N-terminal domain"/>
    <property type="match status" value="1"/>
</dbReference>
<evidence type="ECO:0000256" key="2">
    <source>
        <dbReference type="ARBA" id="ARBA00023134"/>
    </source>
</evidence>
<keyword evidence="2" id="KW-0342">GTP-binding</keyword>
<dbReference type="Gene3D" id="2.70.210.12">
    <property type="entry name" value="GTP1/OBG domain"/>
    <property type="match status" value="1"/>
</dbReference>
<dbReference type="EMBL" id="CALNXI010008084">
    <property type="protein sequence ID" value="CAH3199432.1"/>
    <property type="molecule type" value="Genomic_DNA"/>
</dbReference>
<dbReference type="Gene3D" id="3.40.50.300">
    <property type="entry name" value="P-loop containing nucleotide triphosphate hydrolases"/>
    <property type="match status" value="1"/>
</dbReference>
<protein>
    <submittedName>
        <fullName evidence="5">Uncharacterized protein</fullName>
    </submittedName>
</protein>
<dbReference type="PROSITE" id="PS51883">
    <property type="entry name" value="OBG"/>
    <property type="match status" value="1"/>
</dbReference>